<proteinExistence type="inferred from homology"/>
<dbReference type="GO" id="GO:0006637">
    <property type="term" value="P:acyl-CoA metabolic process"/>
    <property type="evidence" value="ECO:0007669"/>
    <property type="project" value="TreeGrafter"/>
</dbReference>
<evidence type="ECO:0000256" key="2">
    <source>
        <dbReference type="ARBA" id="ARBA00022801"/>
    </source>
</evidence>
<protein>
    <submittedName>
        <fullName evidence="5">Acyl-CoA thioesterase</fullName>
    </submittedName>
</protein>
<gene>
    <name evidence="5" type="ORF">H9716_05045</name>
</gene>
<dbReference type="InterPro" id="IPR040170">
    <property type="entry name" value="Cytosol_ACT"/>
</dbReference>
<dbReference type="EMBL" id="DWYS01000060">
    <property type="protein sequence ID" value="HJB07214.1"/>
    <property type="molecule type" value="Genomic_DNA"/>
</dbReference>
<dbReference type="SUPFAM" id="SSF54637">
    <property type="entry name" value="Thioesterase/thiol ester dehydrase-isomerase"/>
    <property type="match status" value="1"/>
</dbReference>
<evidence type="ECO:0000256" key="1">
    <source>
        <dbReference type="ARBA" id="ARBA00010458"/>
    </source>
</evidence>
<dbReference type="PANTHER" id="PTHR11049:SF24">
    <property type="entry name" value="CYTOSOLIC ACYL COENZYME A THIOESTER HYDROLASE"/>
    <property type="match status" value="1"/>
</dbReference>
<keyword evidence="2 3" id="KW-0378">Hydrolase</keyword>
<organism evidence="5 6">
    <name type="scientific">Candidatus Enterocloster faecavium</name>
    <dbReference type="NCBI Taxonomy" id="2838560"/>
    <lineage>
        <taxon>Bacteria</taxon>
        <taxon>Bacillati</taxon>
        <taxon>Bacillota</taxon>
        <taxon>Clostridia</taxon>
        <taxon>Lachnospirales</taxon>
        <taxon>Lachnospiraceae</taxon>
        <taxon>Enterocloster</taxon>
    </lineage>
</organism>
<reference evidence="5" key="1">
    <citation type="journal article" date="2021" name="PeerJ">
        <title>Extensive microbial diversity within the chicken gut microbiome revealed by metagenomics and culture.</title>
        <authorList>
            <person name="Gilroy R."/>
            <person name="Ravi A."/>
            <person name="Getino M."/>
            <person name="Pursley I."/>
            <person name="Horton D.L."/>
            <person name="Alikhan N.F."/>
            <person name="Baker D."/>
            <person name="Gharbi K."/>
            <person name="Hall N."/>
            <person name="Watson M."/>
            <person name="Adriaenssens E.M."/>
            <person name="Foster-Nyarko E."/>
            <person name="Jarju S."/>
            <person name="Secka A."/>
            <person name="Antonio M."/>
            <person name="Oren A."/>
            <person name="Chaudhuri R.R."/>
            <person name="La Ragione R."/>
            <person name="Hildebrand F."/>
            <person name="Pallen M.J."/>
        </authorList>
    </citation>
    <scope>NUCLEOTIDE SEQUENCE</scope>
    <source>
        <strain evidence="5">CHK188-4685</strain>
    </source>
</reference>
<evidence type="ECO:0000256" key="3">
    <source>
        <dbReference type="PROSITE-ProRule" id="PRU01106"/>
    </source>
</evidence>
<dbReference type="Pfam" id="PF03061">
    <property type="entry name" value="4HBT"/>
    <property type="match status" value="1"/>
</dbReference>
<sequence>MSDKMCMTRAVMGSMVNAAGMLFGGELLSWMDELAGIAAKRFSGSDVVTVSVDQVSFVKPIPLGAFLDLEAQVTKVGNTSMEISLEAWMDEREPSGTRRTGRVLAAKGTFVYVAVDAEGRPKKVNHHE</sequence>
<dbReference type="InterPro" id="IPR006683">
    <property type="entry name" value="Thioestr_dom"/>
</dbReference>
<dbReference type="AlphaFoldDB" id="A0A9D2L740"/>
<reference evidence="5" key="2">
    <citation type="submission" date="2021-04" db="EMBL/GenBank/DDBJ databases">
        <authorList>
            <person name="Gilroy R."/>
        </authorList>
    </citation>
    <scope>NUCLEOTIDE SEQUENCE</scope>
    <source>
        <strain evidence="5">CHK188-4685</strain>
    </source>
</reference>
<evidence type="ECO:0000313" key="6">
    <source>
        <dbReference type="Proteomes" id="UP000886804"/>
    </source>
</evidence>
<dbReference type="CDD" id="cd03442">
    <property type="entry name" value="BFIT_BACH"/>
    <property type="match status" value="1"/>
</dbReference>
<dbReference type="GO" id="GO:0005829">
    <property type="term" value="C:cytosol"/>
    <property type="evidence" value="ECO:0007669"/>
    <property type="project" value="TreeGrafter"/>
</dbReference>
<name>A0A9D2L740_9FIRM</name>
<dbReference type="Gene3D" id="3.10.129.10">
    <property type="entry name" value="Hotdog Thioesterase"/>
    <property type="match status" value="1"/>
</dbReference>
<accession>A0A9D2L740</accession>
<dbReference type="Proteomes" id="UP000886804">
    <property type="component" value="Unassembled WGS sequence"/>
</dbReference>
<dbReference type="InterPro" id="IPR029069">
    <property type="entry name" value="HotDog_dom_sf"/>
</dbReference>
<comment type="similarity">
    <text evidence="1">Belongs to the acyl coenzyme A hydrolase family.</text>
</comment>
<dbReference type="PROSITE" id="PS51770">
    <property type="entry name" value="HOTDOG_ACOT"/>
    <property type="match status" value="1"/>
</dbReference>
<dbReference type="InterPro" id="IPR033120">
    <property type="entry name" value="HOTDOG_ACOT"/>
</dbReference>
<comment type="caution">
    <text evidence="5">The sequence shown here is derived from an EMBL/GenBank/DDBJ whole genome shotgun (WGS) entry which is preliminary data.</text>
</comment>
<dbReference type="GO" id="GO:0009062">
    <property type="term" value="P:fatty acid catabolic process"/>
    <property type="evidence" value="ECO:0007669"/>
    <property type="project" value="TreeGrafter"/>
</dbReference>
<feature type="domain" description="HotDog ACOT-type" evidence="4">
    <location>
        <begin position="1"/>
        <end position="118"/>
    </location>
</feature>
<evidence type="ECO:0000313" key="5">
    <source>
        <dbReference type="EMBL" id="HJB07214.1"/>
    </source>
</evidence>
<dbReference type="PANTHER" id="PTHR11049">
    <property type="entry name" value="ACYL COENZYME A THIOESTER HYDROLASE"/>
    <property type="match status" value="1"/>
</dbReference>
<dbReference type="GO" id="GO:0052816">
    <property type="term" value="F:long-chain fatty acyl-CoA hydrolase activity"/>
    <property type="evidence" value="ECO:0007669"/>
    <property type="project" value="TreeGrafter"/>
</dbReference>
<evidence type="ECO:0000259" key="4">
    <source>
        <dbReference type="PROSITE" id="PS51770"/>
    </source>
</evidence>